<dbReference type="RefSeq" id="WP_133703316.1">
    <property type="nucleotide sequence ID" value="NZ_SNXS01000009.1"/>
</dbReference>
<proteinExistence type="predicted"/>
<feature type="domain" description="Ice-binding protein C-terminal" evidence="2">
    <location>
        <begin position="290"/>
        <end position="310"/>
    </location>
</feature>
<name>A0A4R6QGH0_9BURK</name>
<feature type="chain" id="PRO_5020180794" evidence="1">
    <location>
        <begin position="24"/>
        <end position="316"/>
    </location>
</feature>
<dbReference type="AlphaFoldDB" id="A0A4R6QGH0"/>
<keyword evidence="1" id="KW-0732">Signal</keyword>
<dbReference type="Pfam" id="PF07589">
    <property type="entry name" value="PEP-CTERM"/>
    <property type="match status" value="1"/>
</dbReference>
<accession>A0A4R6QGH0</accession>
<dbReference type="EMBL" id="SNXS01000009">
    <property type="protein sequence ID" value="TDP62136.1"/>
    <property type="molecule type" value="Genomic_DNA"/>
</dbReference>
<dbReference type="OrthoDB" id="9835045at2"/>
<evidence type="ECO:0000259" key="2">
    <source>
        <dbReference type="Pfam" id="PF07589"/>
    </source>
</evidence>
<protein>
    <submittedName>
        <fullName evidence="3">Putative secreted protein with PEP-CTERM sorting signal</fullName>
    </submittedName>
</protein>
<dbReference type="Proteomes" id="UP000295361">
    <property type="component" value="Unassembled WGS sequence"/>
</dbReference>
<evidence type="ECO:0000313" key="3">
    <source>
        <dbReference type="EMBL" id="TDP62136.1"/>
    </source>
</evidence>
<dbReference type="InParanoid" id="A0A4R6QGH0"/>
<gene>
    <name evidence="3" type="ORF">DES47_109116</name>
</gene>
<feature type="signal peptide" evidence="1">
    <location>
        <begin position="1"/>
        <end position="23"/>
    </location>
</feature>
<sequence length="316" mass="32979">MRIASGPLLLSAALMLPALPSQAAMLDIATVAHSSVFVRDCRSAEARAANAMLPDKCEATAEFNLVDTMVEQRYVAALGGNSATIQATHAAAKVGGKVSQGSVDGSGALGQIVIKQGSFTQPYARVSSWTDVLQSYAWDGSGAATRTLGGTLDFNHVGMFGSDAFNATGTAAAATVDMTLSVFSLTTSTISVDTELVANQVYLYEEFALGLPGYRREAWVERFGEVSPVSFGATFSLEQGRTYFVEARVAAFARFGGALDATHTFSASITDLQGLTQAQPLAQPYLITNVPEPGSALMLLAGLLGLGCARGSVRRG</sequence>
<organism evidence="3 4">
    <name type="scientific">Roseateles toxinivorans</name>
    <dbReference type="NCBI Taxonomy" id="270368"/>
    <lineage>
        <taxon>Bacteria</taxon>
        <taxon>Pseudomonadati</taxon>
        <taxon>Pseudomonadota</taxon>
        <taxon>Betaproteobacteria</taxon>
        <taxon>Burkholderiales</taxon>
        <taxon>Sphaerotilaceae</taxon>
        <taxon>Roseateles</taxon>
    </lineage>
</organism>
<evidence type="ECO:0000256" key="1">
    <source>
        <dbReference type="SAM" id="SignalP"/>
    </source>
</evidence>
<comment type="caution">
    <text evidence="3">The sequence shown here is derived from an EMBL/GenBank/DDBJ whole genome shotgun (WGS) entry which is preliminary data.</text>
</comment>
<reference evidence="3 4" key="1">
    <citation type="submission" date="2019-03" db="EMBL/GenBank/DDBJ databases">
        <title>Genomic Encyclopedia of Type Strains, Phase IV (KMG-IV): sequencing the most valuable type-strain genomes for metagenomic binning, comparative biology and taxonomic classification.</title>
        <authorList>
            <person name="Goeker M."/>
        </authorList>
    </citation>
    <scope>NUCLEOTIDE SEQUENCE [LARGE SCALE GENOMIC DNA]</scope>
    <source>
        <strain evidence="3 4">DSM 16998</strain>
    </source>
</reference>
<evidence type="ECO:0000313" key="4">
    <source>
        <dbReference type="Proteomes" id="UP000295361"/>
    </source>
</evidence>
<dbReference type="InterPro" id="IPR013424">
    <property type="entry name" value="Ice-binding_C"/>
</dbReference>
<keyword evidence="4" id="KW-1185">Reference proteome</keyword>